<keyword evidence="4" id="KW-1003">Cell membrane</keyword>
<keyword evidence="6" id="KW-0597">Phosphoprotein</keyword>
<evidence type="ECO:0000256" key="21">
    <source>
        <dbReference type="SAM" id="Phobius"/>
    </source>
</evidence>
<dbReference type="FunFam" id="3.80.10.10:FF:000275">
    <property type="entry name" value="Leucine-rich repeat receptor-like protein kinase"/>
    <property type="match status" value="1"/>
</dbReference>
<evidence type="ECO:0000256" key="20">
    <source>
        <dbReference type="ARBA" id="ARBA00048679"/>
    </source>
</evidence>
<dbReference type="PANTHER" id="PTHR48056:SF89">
    <property type="entry name" value="OS06G0585982 PROTEIN"/>
    <property type="match status" value="1"/>
</dbReference>
<evidence type="ECO:0000256" key="6">
    <source>
        <dbReference type="ARBA" id="ARBA00022553"/>
    </source>
</evidence>
<evidence type="ECO:0000256" key="13">
    <source>
        <dbReference type="ARBA" id="ARBA00022777"/>
    </source>
</evidence>
<dbReference type="InterPro" id="IPR003591">
    <property type="entry name" value="Leu-rich_rpt_typical-subtyp"/>
</dbReference>
<dbReference type="InterPro" id="IPR008271">
    <property type="entry name" value="Ser/Thr_kinase_AS"/>
</dbReference>
<evidence type="ECO:0000256" key="10">
    <source>
        <dbReference type="ARBA" id="ARBA00022729"/>
    </source>
</evidence>
<accession>A0AAQ3XDS6</accession>
<organism evidence="24 25">
    <name type="scientific">Paspalum notatum var. saurae</name>
    <dbReference type="NCBI Taxonomy" id="547442"/>
    <lineage>
        <taxon>Eukaryota</taxon>
        <taxon>Viridiplantae</taxon>
        <taxon>Streptophyta</taxon>
        <taxon>Embryophyta</taxon>
        <taxon>Tracheophyta</taxon>
        <taxon>Spermatophyta</taxon>
        <taxon>Magnoliopsida</taxon>
        <taxon>Liliopsida</taxon>
        <taxon>Poales</taxon>
        <taxon>Poaceae</taxon>
        <taxon>PACMAD clade</taxon>
        <taxon>Panicoideae</taxon>
        <taxon>Andropogonodae</taxon>
        <taxon>Paspaleae</taxon>
        <taxon>Paspalinae</taxon>
        <taxon>Paspalum</taxon>
    </lineage>
</organism>
<feature type="domain" description="Protein kinase" evidence="23">
    <location>
        <begin position="790"/>
        <end position="1056"/>
    </location>
</feature>
<dbReference type="PANTHER" id="PTHR48056">
    <property type="entry name" value="LRR RECEPTOR-LIKE SERINE/THREONINE-PROTEIN KINASE-RELATED"/>
    <property type="match status" value="1"/>
</dbReference>
<feature type="transmembrane region" description="Helical" evidence="21">
    <location>
        <begin position="1721"/>
        <end position="1744"/>
    </location>
</feature>
<dbReference type="FunFam" id="3.80.10.10:FF:000676">
    <property type="entry name" value="LRR receptor-like serine/threonine-protein kinase FLS2"/>
    <property type="match status" value="1"/>
</dbReference>
<keyword evidence="7" id="KW-0433">Leucine-rich repeat</keyword>
<keyword evidence="15 21" id="KW-1133">Transmembrane helix</keyword>
<dbReference type="InterPro" id="IPR000719">
    <property type="entry name" value="Prot_kinase_dom"/>
</dbReference>
<reference evidence="24 25" key="1">
    <citation type="submission" date="2024-02" db="EMBL/GenBank/DDBJ databases">
        <title>High-quality chromosome-scale genome assembly of Pensacola bahiagrass (Paspalum notatum Flugge var. saurae).</title>
        <authorList>
            <person name="Vega J.M."/>
            <person name="Podio M."/>
            <person name="Orjuela J."/>
            <person name="Siena L.A."/>
            <person name="Pessino S.C."/>
            <person name="Combes M.C."/>
            <person name="Mariac C."/>
            <person name="Albertini E."/>
            <person name="Pupilli F."/>
            <person name="Ortiz J.P.A."/>
            <person name="Leblanc O."/>
        </authorList>
    </citation>
    <scope>NUCLEOTIDE SEQUENCE [LARGE SCALE GENOMIC DNA]</scope>
    <source>
        <strain evidence="24">R1</strain>
        <tissue evidence="24">Leaf</tissue>
    </source>
</reference>
<dbReference type="Gene3D" id="3.80.10.10">
    <property type="entry name" value="Ribonuclease Inhibitor"/>
    <property type="match status" value="7"/>
</dbReference>
<dbReference type="InterPro" id="IPR032675">
    <property type="entry name" value="LRR_dom_sf"/>
</dbReference>
<name>A0AAQ3XDS6_PASNO</name>
<comment type="subcellular location">
    <subcellularLocation>
        <location evidence="1">Cell membrane</location>
        <topology evidence="1">Single-pass type I membrane protein</topology>
    </subcellularLocation>
</comment>
<dbReference type="GO" id="GO:0004674">
    <property type="term" value="F:protein serine/threonine kinase activity"/>
    <property type="evidence" value="ECO:0007669"/>
    <property type="project" value="UniProtKB-KW"/>
</dbReference>
<comment type="catalytic activity">
    <reaction evidence="20">
        <text>L-seryl-[protein] + ATP = O-phospho-L-seryl-[protein] + ADP + H(+)</text>
        <dbReference type="Rhea" id="RHEA:17989"/>
        <dbReference type="Rhea" id="RHEA-COMP:9863"/>
        <dbReference type="Rhea" id="RHEA-COMP:11604"/>
        <dbReference type="ChEBI" id="CHEBI:15378"/>
        <dbReference type="ChEBI" id="CHEBI:29999"/>
        <dbReference type="ChEBI" id="CHEBI:30616"/>
        <dbReference type="ChEBI" id="CHEBI:83421"/>
        <dbReference type="ChEBI" id="CHEBI:456216"/>
        <dbReference type="EC" id="2.7.11.1"/>
    </reaction>
</comment>
<feature type="transmembrane region" description="Helical" evidence="21">
    <location>
        <begin position="738"/>
        <end position="761"/>
    </location>
</feature>
<dbReference type="Pfam" id="PF00069">
    <property type="entry name" value="Pkinase"/>
    <property type="match status" value="2"/>
</dbReference>
<keyword evidence="11" id="KW-0677">Repeat</keyword>
<dbReference type="InterPro" id="IPR013210">
    <property type="entry name" value="LRR_N_plant-typ"/>
</dbReference>
<dbReference type="InterPro" id="IPR055414">
    <property type="entry name" value="LRR_R13L4/SHOC2-like"/>
</dbReference>
<evidence type="ECO:0000256" key="2">
    <source>
        <dbReference type="ARBA" id="ARBA00008684"/>
    </source>
</evidence>
<dbReference type="GO" id="GO:0005886">
    <property type="term" value="C:plasma membrane"/>
    <property type="evidence" value="ECO:0007669"/>
    <property type="project" value="UniProtKB-SubCell"/>
</dbReference>
<keyword evidence="17" id="KW-0675">Receptor</keyword>
<dbReference type="FunFam" id="3.80.10.10:FF:000041">
    <property type="entry name" value="LRR receptor-like serine/threonine-protein kinase ERECTA"/>
    <property type="match status" value="1"/>
</dbReference>
<dbReference type="Pfam" id="PF23598">
    <property type="entry name" value="LRR_14"/>
    <property type="match status" value="1"/>
</dbReference>
<feature type="chain" id="PRO_5042998521" description="non-specific serine/threonine protein kinase" evidence="22">
    <location>
        <begin position="20"/>
        <end position="1970"/>
    </location>
</feature>
<comment type="similarity">
    <text evidence="2">Belongs to the protein kinase superfamily. Ser/Thr protein kinase family.</text>
</comment>
<evidence type="ECO:0000256" key="4">
    <source>
        <dbReference type="ARBA" id="ARBA00022475"/>
    </source>
</evidence>
<dbReference type="Pfam" id="PF13855">
    <property type="entry name" value="LRR_8"/>
    <property type="match status" value="2"/>
</dbReference>
<dbReference type="SUPFAM" id="SSF56112">
    <property type="entry name" value="Protein kinase-like (PK-like)"/>
    <property type="match status" value="2"/>
</dbReference>
<dbReference type="SMART" id="SM00220">
    <property type="entry name" value="S_TKc"/>
    <property type="match status" value="1"/>
</dbReference>
<evidence type="ECO:0000256" key="3">
    <source>
        <dbReference type="ARBA" id="ARBA00012513"/>
    </source>
</evidence>
<feature type="signal peptide" evidence="22">
    <location>
        <begin position="1"/>
        <end position="19"/>
    </location>
</feature>
<dbReference type="SUPFAM" id="SSF52058">
    <property type="entry name" value="L domain-like"/>
    <property type="match status" value="3"/>
</dbReference>
<dbReference type="Gene3D" id="1.10.510.10">
    <property type="entry name" value="Transferase(Phosphotransferase) domain 1"/>
    <property type="match status" value="2"/>
</dbReference>
<evidence type="ECO:0000313" key="24">
    <source>
        <dbReference type="EMBL" id="WVZ95233.1"/>
    </source>
</evidence>
<dbReference type="PROSITE" id="PS00108">
    <property type="entry name" value="PROTEIN_KINASE_ST"/>
    <property type="match status" value="2"/>
</dbReference>
<keyword evidence="13" id="KW-0418">Kinase</keyword>
<evidence type="ECO:0000256" key="14">
    <source>
        <dbReference type="ARBA" id="ARBA00022840"/>
    </source>
</evidence>
<sequence>MTTFLLPVFVSFSWHLSCTYRSSEGRRASQRVVQDCDSRRRIIKSLNTKDTRKEKKLKKKKKKSFLRPGEMNHLLIFFLVAHLLIFLSKPFAILAAESTNKSEIDIHALLDFKQGITKDPNGVLASWQDSVDFCSWRGVACGKALPFRVVSLELNSLSLAGQLSPSLANLTSITRLDLGNNSFSGPIPEDLGTLPNLQDLILASNNLGGGIPHSLATSSSLTVLNLTTNRLSGGIPASLFNGSSQLVSVDLGRNLFSGPIPDFPRMATLQILSLADNHLSGSIPASIVNVSSLSEIYLDSNIIGGSIPETLSQIQNLSVLRLSENNLVGHVPSQFYNISSLISLDLSQNNLIGTLPSGQEFSLPNLETFIMSDNSIEGSIPASLANVSKLQWIDLSINSLEGSVPPLGSLPRLGVLNLGSNSLKSDVGAFITSLTNCSNLTMLLMSDNRIDGRLPISVGNISLSLERLDLGKNQIVGTLPEEIGNLLQLQLLAVDQNSIFGEIPSSVWNLTNLVVLRLSQNNFFGEITPAIGNLQNLSQLSLDSNHLDGNIPASLGQCKKLTMLNLSVNNLGGFIPSQLLTLTTLLSLDLSKNNLTGSIPQQIDLINLGVLNVSYNYLSGQIPPSLGQCLVLSFLHMESNQLDGIIPQSLLNLKAMQQIDLSRNNLSGQIPDFFNNFTALEKLDLSYNNFEGAVPTNGYFDNDTVVNLYGNTKLCSNVLFILPSCPTTSTMKNKITHLMLIVIPPITIAFFSLLSFMIILLKKRTDTAPVYKETMKKVSYGDILKATNWLSPVNKISSSRTGSVYIGRFEFDTDLVAIKVFHLDEHGSLNSFLMECEVLRNTRHRNLMKAVTICSTADFENNEFKAIVFDFMANGSLDMWLHPKLYQNSPKRGLSLGQRIRIAMDVASALDYMHNQLTPRPLVHCDLKPGNVLLDYDMTARVGDFGSAKFLSSGLGTPESFVGVGGTIGYIAPEYGMGYKVSTGCDVYSFGVLLLEMLTGKRPTDPIFIDGMSLHNLGCLIPLVEVALACSMELPNDRPAMHDVCAKIFGIAHLLVFLSNPSAILAAESTNKSEIDGQALLDFKRGITADPVGALHSWRKDSLDFCNWKGVTCGKALPFRVVSLELKSLQLVGQLSPSLANLTSIARLGLGNNSFIGPIPEDLGTLPKIPGSLRTASGSLNYVDLAYNNLGGGIPHSLATSSSLTVLNLTMNRLSGMIPATLFRASSQLVIVDLTMNLFSGPIPEFQRMPILRFLGLADNNLSGSIPASLGNISSLIEISLSSNNLGGSIPETLSQIQNLKMLNLYGNNLSGHIPAQLYNLSTLSVLDLSQNNFTGTIPSGDEFSLPNLEVFLMSDNLIEGSIPASLANASKLRSIDLSNNLLDGPVPLLGSLSHLTLLYLRSNFLKSDIGAVITSLTNCSNLMLLSMRDNRLDGSMPISVGKFSLSLIRFDLGNNQIVGTLPEGIGNLLQLQLFSVDQNSISGKIPSSIWNLTNLVVLRLSQNKFFGGITPAIGNLHNLSQLFLDSNRLDGTLPASLGQCKQLTMLNLSVNNLDGYVPTQLLTLNTLVSLDLSKNNLNGSIPQQIGLINLAVLNVSYNYLSGQIPPSLGQCLVLSFLHMESNQLDGIIPQTLMNLKAMQQIDLSRNNLSGQIPDFFNCFTALEKLDLSYNNFQGAVPTNGYFDNDTVVNLYGNTELCSNVLFILPSCPPTSAAQNKSAHLMLIVIPPITIAFFSLLSFMIILLKKRTDTAPVYKETMKKVSYADILKATNWLSPVNKISSSCTGSVYIGRFEFDTDLVAIKVFHLDEHGSLNSFLMECEVLRNTRHRNLMKAVTICSTADFENNEFKAIVFDFMANGSLDMWLHPKLYQNSPKRGLSLGQRIRIAMDVASALDYMHNQLTPPLAHCDLKPANVLLDYDMTARVGDFGSAKFLSSGLGSPESFVGVGGTIGYIAPEYGMGYKVSTGCDVY</sequence>
<keyword evidence="9 21" id="KW-0812">Transmembrane</keyword>
<dbReference type="FunFam" id="3.80.10.10:FF:000288">
    <property type="entry name" value="LRR receptor-like serine/threonine-protein kinase EFR"/>
    <property type="match status" value="2"/>
</dbReference>
<dbReference type="EMBL" id="CP144753">
    <property type="protein sequence ID" value="WVZ95233.1"/>
    <property type="molecule type" value="Genomic_DNA"/>
</dbReference>
<keyword evidence="16 21" id="KW-0472">Membrane</keyword>
<evidence type="ECO:0000256" key="17">
    <source>
        <dbReference type="ARBA" id="ARBA00023170"/>
    </source>
</evidence>
<proteinExistence type="inferred from homology"/>
<dbReference type="SMART" id="SM00369">
    <property type="entry name" value="LRR_TYP"/>
    <property type="match status" value="19"/>
</dbReference>
<evidence type="ECO:0000256" key="19">
    <source>
        <dbReference type="ARBA" id="ARBA00047899"/>
    </source>
</evidence>
<evidence type="ECO:0000256" key="9">
    <source>
        <dbReference type="ARBA" id="ARBA00022692"/>
    </source>
</evidence>
<gene>
    <name evidence="24" type="ORF">U9M48_041025</name>
</gene>
<evidence type="ECO:0000256" key="12">
    <source>
        <dbReference type="ARBA" id="ARBA00022741"/>
    </source>
</evidence>
<dbReference type="GO" id="GO:0005524">
    <property type="term" value="F:ATP binding"/>
    <property type="evidence" value="ECO:0007669"/>
    <property type="project" value="UniProtKB-KW"/>
</dbReference>
<dbReference type="InterPro" id="IPR050647">
    <property type="entry name" value="Plant_LRR-RLKs"/>
</dbReference>
<evidence type="ECO:0000256" key="18">
    <source>
        <dbReference type="ARBA" id="ARBA00023180"/>
    </source>
</evidence>
<feature type="transmembrane region" description="Helical" evidence="21">
    <location>
        <begin position="74"/>
        <end position="96"/>
    </location>
</feature>
<dbReference type="Pfam" id="PF08263">
    <property type="entry name" value="LRRNT_2"/>
    <property type="match status" value="2"/>
</dbReference>
<dbReference type="Proteomes" id="UP001341281">
    <property type="component" value="Chromosome 09"/>
</dbReference>
<dbReference type="InterPro" id="IPR011009">
    <property type="entry name" value="Kinase-like_dom_sf"/>
</dbReference>
<evidence type="ECO:0000256" key="16">
    <source>
        <dbReference type="ARBA" id="ARBA00023136"/>
    </source>
</evidence>
<evidence type="ECO:0000259" key="23">
    <source>
        <dbReference type="PROSITE" id="PS50011"/>
    </source>
</evidence>
<evidence type="ECO:0000256" key="15">
    <source>
        <dbReference type="ARBA" id="ARBA00022989"/>
    </source>
</evidence>
<keyword evidence="18" id="KW-0325">Glycoprotein</keyword>
<evidence type="ECO:0000256" key="8">
    <source>
        <dbReference type="ARBA" id="ARBA00022679"/>
    </source>
</evidence>
<evidence type="ECO:0000256" key="1">
    <source>
        <dbReference type="ARBA" id="ARBA00004251"/>
    </source>
</evidence>
<dbReference type="Pfam" id="PF00560">
    <property type="entry name" value="LRR_1"/>
    <property type="match status" value="10"/>
</dbReference>
<comment type="catalytic activity">
    <reaction evidence="19">
        <text>L-threonyl-[protein] + ATP = O-phospho-L-threonyl-[protein] + ADP + H(+)</text>
        <dbReference type="Rhea" id="RHEA:46608"/>
        <dbReference type="Rhea" id="RHEA-COMP:11060"/>
        <dbReference type="Rhea" id="RHEA-COMP:11605"/>
        <dbReference type="ChEBI" id="CHEBI:15378"/>
        <dbReference type="ChEBI" id="CHEBI:30013"/>
        <dbReference type="ChEBI" id="CHEBI:30616"/>
        <dbReference type="ChEBI" id="CHEBI:61977"/>
        <dbReference type="ChEBI" id="CHEBI:456216"/>
        <dbReference type="EC" id="2.7.11.1"/>
    </reaction>
</comment>
<feature type="domain" description="Protein kinase" evidence="23">
    <location>
        <begin position="1773"/>
        <end position="1970"/>
    </location>
</feature>
<dbReference type="PROSITE" id="PS50011">
    <property type="entry name" value="PROTEIN_KINASE_DOM"/>
    <property type="match status" value="2"/>
</dbReference>
<dbReference type="InterPro" id="IPR001611">
    <property type="entry name" value="Leu-rich_rpt"/>
</dbReference>
<keyword evidence="12" id="KW-0547">Nucleotide-binding</keyword>
<protein>
    <recommendedName>
        <fullName evidence="3">non-specific serine/threonine protein kinase</fullName>
        <ecNumber evidence="3">2.7.11.1</ecNumber>
    </recommendedName>
</protein>
<evidence type="ECO:0000256" key="22">
    <source>
        <dbReference type="SAM" id="SignalP"/>
    </source>
</evidence>
<dbReference type="FunFam" id="1.10.510.10:FF:000358">
    <property type="entry name" value="Putative leucine-rich repeat receptor-like serine/threonine-protein kinase"/>
    <property type="match status" value="2"/>
</dbReference>
<dbReference type="Gene3D" id="3.30.200.20">
    <property type="entry name" value="Phosphorylase Kinase, domain 1"/>
    <property type="match status" value="2"/>
</dbReference>
<keyword evidence="8" id="KW-0808">Transferase</keyword>
<keyword evidence="25" id="KW-1185">Reference proteome</keyword>
<keyword evidence="14" id="KW-0067">ATP-binding</keyword>
<dbReference type="FunFam" id="3.80.10.10:FF:000299">
    <property type="entry name" value="Piriformospora indica-insensitive protein 2"/>
    <property type="match status" value="1"/>
</dbReference>
<dbReference type="GO" id="GO:0033612">
    <property type="term" value="F:receptor serine/threonine kinase binding"/>
    <property type="evidence" value="ECO:0007669"/>
    <property type="project" value="TreeGrafter"/>
</dbReference>
<evidence type="ECO:0000256" key="7">
    <source>
        <dbReference type="ARBA" id="ARBA00022614"/>
    </source>
</evidence>
<keyword evidence="5" id="KW-0723">Serine/threonine-protein kinase</keyword>
<evidence type="ECO:0000313" key="25">
    <source>
        <dbReference type="Proteomes" id="UP001341281"/>
    </source>
</evidence>
<dbReference type="EC" id="2.7.11.1" evidence="3"/>
<dbReference type="SUPFAM" id="SSF52047">
    <property type="entry name" value="RNI-like"/>
    <property type="match status" value="1"/>
</dbReference>
<evidence type="ECO:0000256" key="5">
    <source>
        <dbReference type="ARBA" id="ARBA00022527"/>
    </source>
</evidence>
<evidence type="ECO:0000256" key="11">
    <source>
        <dbReference type="ARBA" id="ARBA00022737"/>
    </source>
</evidence>
<keyword evidence="10 22" id="KW-0732">Signal</keyword>